<feature type="chain" id="PRO_5021730075" evidence="2">
    <location>
        <begin position="30"/>
        <end position="71"/>
    </location>
</feature>
<feature type="region of interest" description="Disordered" evidence="1">
    <location>
        <begin position="24"/>
        <end position="71"/>
    </location>
</feature>
<dbReference type="Proteomes" id="UP000320513">
    <property type="component" value="Unassembled WGS sequence"/>
</dbReference>
<dbReference type="Pfam" id="PF05901">
    <property type="entry name" value="Excalibur"/>
    <property type="match status" value="1"/>
</dbReference>
<keyword evidence="5" id="KW-1185">Reference proteome</keyword>
<comment type="caution">
    <text evidence="4">The sequence shown here is derived from an EMBL/GenBank/DDBJ whole genome shotgun (WGS) entry which is preliminary data.</text>
</comment>
<reference evidence="4 5" key="1">
    <citation type="submission" date="2019-07" db="EMBL/GenBank/DDBJ databases">
        <title>New Mycobacterium species.</title>
        <authorList>
            <person name="Tortoli E."/>
            <person name="Ghielmetti G."/>
            <person name="Friedel U."/>
            <person name="Trovato A."/>
        </authorList>
    </citation>
    <scope>NUCLEOTIDE SEQUENCE [LARGE SCALE GENOMIC DNA]</scope>
    <source>
        <strain evidence="4 5">16-83</strain>
    </source>
</reference>
<organism evidence="4 5">
    <name type="scientific">Mycobacterium helveticum</name>
    <dbReference type="NCBI Taxonomy" id="2592811"/>
    <lineage>
        <taxon>Bacteria</taxon>
        <taxon>Bacillati</taxon>
        <taxon>Actinomycetota</taxon>
        <taxon>Actinomycetes</taxon>
        <taxon>Mycobacteriales</taxon>
        <taxon>Mycobacteriaceae</taxon>
        <taxon>Mycobacterium</taxon>
    </lineage>
</organism>
<evidence type="ECO:0000259" key="3">
    <source>
        <dbReference type="SMART" id="SM00894"/>
    </source>
</evidence>
<feature type="signal peptide" evidence="2">
    <location>
        <begin position="1"/>
        <end position="29"/>
    </location>
</feature>
<evidence type="ECO:0000256" key="1">
    <source>
        <dbReference type="SAM" id="MobiDB-lite"/>
    </source>
</evidence>
<accession>A0A557XU78</accession>
<keyword evidence="2" id="KW-0732">Signal</keyword>
<name>A0A557XU78_9MYCO</name>
<protein>
    <submittedName>
        <fullName evidence="4">Excalibur calcium-binding domain-containing protein</fullName>
    </submittedName>
</protein>
<proteinExistence type="predicted"/>
<dbReference type="OrthoDB" id="4337778at2"/>
<dbReference type="EMBL" id="VMQU01000040">
    <property type="protein sequence ID" value="TVS89549.1"/>
    <property type="molecule type" value="Genomic_DNA"/>
</dbReference>
<evidence type="ECO:0000313" key="4">
    <source>
        <dbReference type="EMBL" id="TVS89549.1"/>
    </source>
</evidence>
<gene>
    <name evidence="4" type="ORF">FPZ47_11485</name>
</gene>
<dbReference type="RefSeq" id="WP_144951473.1">
    <property type="nucleotide sequence ID" value="NZ_VMQU01000040.1"/>
</dbReference>
<dbReference type="AlphaFoldDB" id="A0A557XU78"/>
<dbReference type="InterPro" id="IPR008613">
    <property type="entry name" value="Excalibur_Ca-bd_domain"/>
</dbReference>
<evidence type="ECO:0000313" key="5">
    <source>
        <dbReference type="Proteomes" id="UP000320513"/>
    </source>
</evidence>
<feature type="domain" description="Excalibur calcium-binding" evidence="3">
    <location>
        <begin position="32"/>
        <end position="68"/>
    </location>
</feature>
<evidence type="ECO:0000256" key="2">
    <source>
        <dbReference type="SAM" id="SignalP"/>
    </source>
</evidence>
<dbReference type="SMART" id="SM00894">
    <property type="entry name" value="Excalibur"/>
    <property type="match status" value="1"/>
</dbReference>
<sequence>MTFRHLVSAVVAVAAIAGIGVPGAPAAQADPPYRNCSQAHADGRYNIPQGDPAYTQKLDRDNDGLACEPYQ</sequence>